<protein>
    <submittedName>
        <fullName evidence="2">Uncharacterized protein</fullName>
    </submittedName>
</protein>
<dbReference type="Proteomes" id="UP000241426">
    <property type="component" value="Unassembled WGS sequence"/>
</dbReference>
<dbReference type="RefSeq" id="WP_107289108.1">
    <property type="nucleotide sequence ID" value="NZ_PYNF01000003.1"/>
</dbReference>
<comment type="caution">
    <text evidence="2">The sequence shown here is derived from an EMBL/GenBank/DDBJ whole genome shotgun (WGS) entry which is preliminary data.</text>
</comment>
<reference evidence="2 3" key="1">
    <citation type="submission" date="2018-01" db="EMBL/GenBank/DDBJ databases">
        <title>Whole genome sequencing of Histamine producing bacteria.</title>
        <authorList>
            <person name="Butler K."/>
        </authorList>
    </citation>
    <scope>NUCLEOTIDE SEQUENCE [LARGE SCALE GENOMIC DNA]</scope>
    <source>
        <strain evidence="2 3">FS-7.2</strain>
    </source>
</reference>
<evidence type="ECO:0000313" key="2">
    <source>
        <dbReference type="EMBL" id="PSV00478.1"/>
    </source>
</evidence>
<accession>A0A2T3KL81</accession>
<sequence>MFNLTYRELLSKSEKLDLEFSETENEIEKKQIAETIALASVLIHGYDLSDDDLFKCDHCHQVFDIEDSVKIDSKYVCEQCCKGD</sequence>
<dbReference type="EMBL" id="PYNF01000003">
    <property type="protein sequence ID" value="PSV00478.1"/>
    <property type="molecule type" value="Genomic_DNA"/>
</dbReference>
<proteinExistence type="predicted"/>
<feature type="coiled-coil region" evidence="1">
    <location>
        <begin position="6"/>
        <end position="33"/>
    </location>
</feature>
<dbReference type="AlphaFoldDB" id="A0A2T3KL81"/>
<evidence type="ECO:0000313" key="3">
    <source>
        <dbReference type="Proteomes" id="UP000241426"/>
    </source>
</evidence>
<organism evidence="2 3">
    <name type="scientific">Photobacterium kishitanii</name>
    <dbReference type="NCBI Taxonomy" id="318456"/>
    <lineage>
        <taxon>Bacteria</taxon>
        <taxon>Pseudomonadati</taxon>
        <taxon>Pseudomonadota</taxon>
        <taxon>Gammaproteobacteria</taxon>
        <taxon>Vibrionales</taxon>
        <taxon>Vibrionaceae</taxon>
        <taxon>Photobacterium</taxon>
    </lineage>
</organism>
<keyword evidence="1" id="KW-0175">Coiled coil</keyword>
<name>A0A2T3KL81_9GAMM</name>
<evidence type="ECO:0000256" key="1">
    <source>
        <dbReference type="SAM" id="Coils"/>
    </source>
</evidence>
<gene>
    <name evidence="2" type="ORF">C9J27_04920</name>
</gene>